<keyword evidence="14" id="KW-1185">Reference proteome</keyword>
<feature type="transmembrane region" description="Helical" evidence="12">
    <location>
        <begin position="406"/>
        <end position="425"/>
    </location>
</feature>
<evidence type="ECO:0008006" key="15">
    <source>
        <dbReference type="Google" id="ProtNLM"/>
    </source>
</evidence>
<evidence type="ECO:0000256" key="1">
    <source>
        <dbReference type="ARBA" id="ARBA00004651"/>
    </source>
</evidence>
<accession>A0ABW5D4W1</accession>
<evidence type="ECO:0000256" key="7">
    <source>
        <dbReference type="ARBA" id="ARBA00023053"/>
    </source>
</evidence>
<feature type="transmembrane region" description="Helical" evidence="12">
    <location>
        <begin position="51"/>
        <end position="78"/>
    </location>
</feature>
<evidence type="ECO:0000256" key="4">
    <source>
        <dbReference type="ARBA" id="ARBA00022475"/>
    </source>
</evidence>
<reference evidence="14" key="1">
    <citation type="journal article" date="2019" name="Int. J. Syst. Evol. Microbiol.">
        <title>The Global Catalogue of Microorganisms (GCM) 10K type strain sequencing project: providing services to taxonomists for standard genome sequencing and annotation.</title>
        <authorList>
            <consortium name="The Broad Institute Genomics Platform"/>
            <consortium name="The Broad Institute Genome Sequencing Center for Infectious Disease"/>
            <person name="Wu L."/>
            <person name="Ma J."/>
        </authorList>
    </citation>
    <scope>NUCLEOTIDE SEQUENCE [LARGE SCALE GENOMIC DNA]</scope>
    <source>
        <strain evidence="14">CGMCC 4.7106</strain>
    </source>
</reference>
<keyword evidence="7" id="KW-0915">Sodium</keyword>
<dbReference type="InterPro" id="IPR038377">
    <property type="entry name" value="Na/Glc_symporter_sf"/>
</dbReference>
<feature type="transmembrane region" description="Helical" evidence="12">
    <location>
        <begin position="282"/>
        <end position="306"/>
    </location>
</feature>
<feature type="transmembrane region" description="Helical" evidence="12">
    <location>
        <begin position="12"/>
        <end position="30"/>
    </location>
</feature>
<keyword evidence="3" id="KW-0813">Transport</keyword>
<comment type="caution">
    <text evidence="13">The sequence shown here is derived from an EMBL/GenBank/DDBJ whole genome shotgun (WGS) entry which is preliminary data.</text>
</comment>
<dbReference type="Proteomes" id="UP001597375">
    <property type="component" value="Unassembled WGS sequence"/>
</dbReference>
<evidence type="ECO:0000256" key="9">
    <source>
        <dbReference type="ARBA" id="ARBA00023136"/>
    </source>
</evidence>
<dbReference type="Gene3D" id="1.20.1730.10">
    <property type="entry name" value="Sodium/glucose cotransporter"/>
    <property type="match status" value="1"/>
</dbReference>
<sequence length="543" mass="60139">MFLSAIHLKFTYWDWAVLIGYLLLTTWVGHVMRGKNATIRDFFLGGRSLPWWAVTGSIIATEISGVTFIGVPGTLFALNGDFTYMQWGIGSIFARFLVAKWFVKVYYEQEIYSPYDYMGKRLGSGTKMLATVLFTLGSVLGQSVRVLVAAIPLRVVTGVPIEWSIVIIGVFAIGWTLMGGMQTVIWTDVMQFFLFAIGGTVALLWLISGVDGGWSGFWETAGQYGRLKTWDFTWGFRRELEFTFWVAVIAVPFQNLTAFGVDQLNAQRMFCCRDAKQAGKALIYSSFGQLLTLLMLMVGAALFVWYHNHPFTPDEANLVKAGAETIANSNVRASAEHDFIFPMWIVTVLPPGVSGLLLAGIFAACISSLDSILAALSQTTLSAIYHPENRTDQELSEMNLMRKTRLLIVGWGLALTGFTQLLNLVREDIPILPLAFGMTTYTMGPLLGILLCALIGRGSMRGLVLGSILSVLLVTFVRIDLWVLWIKAGWPFEWLANLPTLELNDGGSGLLPVYCYAWAWPVTTLITFGCGYLLAKRPAKPVI</sequence>
<keyword evidence="6 12" id="KW-1133">Transmembrane helix</keyword>
<dbReference type="Pfam" id="PF00474">
    <property type="entry name" value="SSF"/>
    <property type="match status" value="1"/>
</dbReference>
<dbReference type="InterPro" id="IPR001734">
    <property type="entry name" value="Na/solute_symporter"/>
</dbReference>
<feature type="transmembrane region" description="Helical" evidence="12">
    <location>
        <begin position="242"/>
        <end position="261"/>
    </location>
</feature>
<keyword evidence="9 12" id="KW-0472">Membrane</keyword>
<dbReference type="InterPro" id="IPR051163">
    <property type="entry name" value="Sodium:Solute_Symporter_SSF"/>
</dbReference>
<comment type="subcellular location">
    <subcellularLocation>
        <location evidence="1">Cell membrane</location>
        <topology evidence="1">Multi-pass membrane protein</topology>
    </subcellularLocation>
</comment>
<comment type="similarity">
    <text evidence="2 11">Belongs to the sodium:solute symporter (SSF) (TC 2.A.21) family.</text>
</comment>
<dbReference type="RefSeq" id="WP_386818402.1">
    <property type="nucleotide sequence ID" value="NZ_JBHUIT010000002.1"/>
</dbReference>
<dbReference type="EMBL" id="JBHUIT010000002">
    <property type="protein sequence ID" value="MFD2255746.1"/>
    <property type="molecule type" value="Genomic_DNA"/>
</dbReference>
<feature type="transmembrane region" description="Helical" evidence="12">
    <location>
        <begin position="163"/>
        <end position="180"/>
    </location>
</feature>
<keyword evidence="4" id="KW-1003">Cell membrane</keyword>
<evidence type="ECO:0000256" key="3">
    <source>
        <dbReference type="ARBA" id="ARBA00022448"/>
    </source>
</evidence>
<evidence type="ECO:0000256" key="12">
    <source>
        <dbReference type="SAM" id="Phobius"/>
    </source>
</evidence>
<keyword evidence="10" id="KW-0739">Sodium transport</keyword>
<organism evidence="13 14">
    <name type="scientific">Luteolibacter algae</name>
    <dbReference type="NCBI Taxonomy" id="454151"/>
    <lineage>
        <taxon>Bacteria</taxon>
        <taxon>Pseudomonadati</taxon>
        <taxon>Verrucomicrobiota</taxon>
        <taxon>Verrucomicrobiia</taxon>
        <taxon>Verrucomicrobiales</taxon>
        <taxon>Verrucomicrobiaceae</taxon>
        <taxon>Luteolibacter</taxon>
    </lineage>
</organism>
<feature type="transmembrane region" description="Helical" evidence="12">
    <location>
        <begin position="84"/>
        <end position="107"/>
    </location>
</feature>
<evidence type="ECO:0000256" key="8">
    <source>
        <dbReference type="ARBA" id="ARBA00023065"/>
    </source>
</evidence>
<evidence type="ECO:0000313" key="13">
    <source>
        <dbReference type="EMBL" id="MFD2255746.1"/>
    </source>
</evidence>
<evidence type="ECO:0000313" key="14">
    <source>
        <dbReference type="Proteomes" id="UP001597375"/>
    </source>
</evidence>
<evidence type="ECO:0000256" key="10">
    <source>
        <dbReference type="ARBA" id="ARBA00023201"/>
    </source>
</evidence>
<name>A0ABW5D4W1_9BACT</name>
<feature type="transmembrane region" description="Helical" evidence="12">
    <location>
        <begin position="463"/>
        <end position="485"/>
    </location>
</feature>
<dbReference type="PANTHER" id="PTHR42985:SF47">
    <property type="entry name" value="INTEGRAL MEMBRANE TRANSPORT PROTEIN"/>
    <property type="match status" value="1"/>
</dbReference>
<feature type="transmembrane region" description="Helical" evidence="12">
    <location>
        <begin position="431"/>
        <end position="456"/>
    </location>
</feature>
<evidence type="ECO:0000256" key="11">
    <source>
        <dbReference type="RuleBase" id="RU362091"/>
    </source>
</evidence>
<evidence type="ECO:0000256" key="5">
    <source>
        <dbReference type="ARBA" id="ARBA00022692"/>
    </source>
</evidence>
<gene>
    <name evidence="13" type="ORF">ACFSSA_03575</name>
</gene>
<feature type="transmembrane region" description="Helical" evidence="12">
    <location>
        <begin position="517"/>
        <end position="535"/>
    </location>
</feature>
<keyword evidence="8" id="KW-0406">Ion transport</keyword>
<feature type="transmembrane region" description="Helical" evidence="12">
    <location>
        <begin position="192"/>
        <end position="210"/>
    </location>
</feature>
<evidence type="ECO:0000256" key="2">
    <source>
        <dbReference type="ARBA" id="ARBA00006434"/>
    </source>
</evidence>
<proteinExistence type="inferred from homology"/>
<protein>
    <recommendedName>
        <fullName evidence="15">Sodium:solute symporter</fullName>
    </recommendedName>
</protein>
<feature type="transmembrane region" description="Helical" evidence="12">
    <location>
        <begin position="128"/>
        <end position="151"/>
    </location>
</feature>
<dbReference type="PANTHER" id="PTHR42985">
    <property type="entry name" value="SODIUM-COUPLED MONOCARBOXYLATE TRANSPORTER"/>
    <property type="match status" value="1"/>
</dbReference>
<keyword evidence="5 12" id="KW-0812">Transmembrane</keyword>
<evidence type="ECO:0000256" key="6">
    <source>
        <dbReference type="ARBA" id="ARBA00022989"/>
    </source>
</evidence>